<keyword evidence="2" id="KW-1185">Reference proteome</keyword>
<dbReference type="InterPro" id="IPR029058">
    <property type="entry name" value="AB_hydrolase_fold"/>
</dbReference>
<gene>
    <name evidence="1" type="ORF">ET475_11845</name>
</gene>
<dbReference type="AlphaFoldDB" id="A0A4P6EE92"/>
<dbReference type="SUPFAM" id="SSF53474">
    <property type="entry name" value="alpha/beta-Hydrolases"/>
    <property type="match status" value="1"/>
</dbReference>
<sequence>MVLPTSSEADRFDFESATIRSKLFNGALDDTDIDRLWNRLDRGIDLGASAIIRDFEASGRRAIGRALPHGVRNAIAGSHPNLLHHDSVSSYHTAASRDSLHWVEAGSVAIPIFTRRTESPILIVTFHGVLRRSKYVLPRFEWVNSLRSLGHNVLSFGDPTMDLDLGLEGGWWLGTHSLDLIPQLAVLVSRTMEELGAKRLVIAGSSMGGFGALQLGAYFPEATVVAFNPQTDVRRYHARRVTRVAMGSVFGADADPVPARVSVLERYDTTAIVPARIRYVTNIGDQHHLDEHYEPFASGLEDRQVKSLVRTTRDDGPRHEKIPAEAFISTLTEEIARFGRS</sequence>
<organism evidence="1 2">
    <name type="scientific">Microbacterium protaetiae</name>
    <dbReference type="NCBI Taxonomy" id="2509458"/>
    <lineage>
        <taxon>Bacteria</taxon>
        <taxon>Bacillati</taxon>
        <taxon>Actinomycetota</taxon>
        <taxon>Actinomycetes</taxon>
        <taxon>Micrococcales</taxon>
        <taxon>Microbacteriaceae</taxon>
        <taxon>Microbacterium</taxon>
    </lineage>
</organism>
<evidence type="ECO:0008006" key="3">
    <source>
        <dbReference type="Google" id="ProtNLM"/>
    </source>
</evidence>
<name>A0A4P6EE92_9MICO</name>
<reference evidence="1 2" key="1">
    <citation type="submission" date="2019-01" db="EMBL/GenBank/DDBJ databases">
        <title>Genome sequencing of strain DFW100M-13.</title>
        <authorList>
            <person name="Heo J."/>
            <person name="Kim S.-J."/>
            <person name="Kim J.-S."/>
            <person name="Hong S.-B."/>
            <person name="Kwon S.-W."/>
        </authorList>
    </citation>
    <scope>NUCLEOTIDE SEQUENCE [LARGE SCALE GENOMIC DNA]</scope>
    <source>
        <strain evidence="1 2">DFW100M-13</strain>
    </source>
</reference>
<evidence type="ECO:0000313" key="1">
    <source>
        <dbReference type="EMBL" id="QAY60612.1"/>
    </source>
</evidence>
<dbReference type="OrthoDB" id="8421922at2"/>
<evidence type="ECO:0000313" key="2">
    <source>
        <dbReference type="Proteomes" id="UP000293995"/>
    </source>
</evidence>
<dbReference type="EMBL" id="CP035494">
    <property type="protein sequence ID" value="QAY60612.1"/>
    <property type="molecule type" value="Genomic_DNA"/>
</dbReference>
<proteinExistence type="predicted"/>
<accession>A0A4P6EE92</accession>
<dbReference type="KEGG" id="mprt:ET475_11845"/>
<dbReference type="RefSeq" id="WP_129390370.1">
    <property type="nucleotide sequence ID" value="NZ_CP035494.1"/>
</dbReference>
<protein>
    <recommendedName>
        <fullName evidence="3">Alpha/beta hydrolase</fullName>
    </recommendedName>
</protein>
<dbReference type="Proteomes" id="UP000293995">
    <property type="component" value="Chromosome"/>
</dbReference>
<dbReference type="Gene3D" id="3.40.50.1820">
    <property type="entry name" value="alpha/beta hydrolase"/>
    <property type="match status" value="1"/>
</dbReference>